<reference evidence="1 3" key="1">
    <citation type="journal article" date="2008" name="Science">
        <title>The Physcomitrella genome reveals evolutionary insights into the conquest of land by plants.</title>
        <authorList>
            <person name="Rensing S."/>
            <person name="Lang D."/>
            <person name="Zimmer A."/>
            <person name="Terry A."/>
            <person name="Salamov A."/>
            <person name="Shapiro H."/>
            <person name="Nishiyama T."/>
            <person name="Perroud P.-F."/>
            <person name="Lindquist E."/>
            <person name="Kamisugi Y."/>
            <person name="Tanahashi T."/>
            <person name="Sakakibara K."/>
            <person name="Fujita T."/>
            <person name="Oishi K."/>
            <person name="Shin-I T."/>
            <person name="Kuroki Y."/>
            <person name="Toyoda A."/>
            <person name="Suzuki Y."/>
            <person name="Hashimoto A."/>
            <person name="Yamaguchi K."/>
            <person name="Sugano A."/>
            <person name="Kohara Y."/>
            <person name="Fujiyama A."/>
            <person name="Anterola A."/>
            <person name="Aoki S."/>
            <person name="Ashton N."/>
            <person name="Barbazuk W.B."/>
            <person name="Barker E."/>
            <person name="Bennetzen J."/>
            <person name="Bezanilla M."/>
            <person name="Blankenship R."/>
            <person name="Cho S.H."/>
            <person name="Dutcher S."/>
            <person name="Estelle M."/>
            <person name="Fawcett J.A."/>
            <person name="Gundlach H."/>
            <person name="Hanada K."/>
            <person name="Heyl A."/>
            <person name="Hicks K.A."/>
            <person name="Hugh J."/>
            <person name="Lohr M."/>
            <person name="Mayer K."/>
            <person name="Melkozernov A."/>
            <person name="Murata T."/>
            <person name="Nelson D."/>
            <person name="Pils B."/>
            <person name="Prigge M."/>
            <person name="Reiss B."/>
            <person name="Renner T."/>
            <person name="Rombauts S."/>
            <person name="Rushton P."/>
            <person name="Sanderfoot A."/>
            <person name="Schween G."/>
            <person name="Shiu S.-H."/>
            <person name="Stueber K."/>
            <person name="Theodoulou F.L."/>
            <person name="Tu H."/>
            <person name="Van de Peer Y."/>
            <person name="Verrier P.J."/>
            <person name="Waters E."/>
            <person name="Wood A."/>
            <person name="Yang L."/>
            <person name="Cove D."/>
            <person name="Cuming A."/>
            <person name="Hasebe M."/>
            <person name="Lucas S."/>
            <person name="Mishler D.B."/>
            <person name="Reski R."/>
            <person name="Grigoriev I."/>
            <person name="Quatrano R.S."/>
            <person name="Boore J.L."/>
        </authorList>
    </citation>
    <scope>NUCLEOTIDE SEQUENCE [LARGE SCALE GENOMIC DNA]</scope>
    <source>
        <strain evidence="2 3">cv. Gransden 2004</strain>
    </source>
</reference>
<sequence length="74" mass="8951">MNLIQVKTLTKIIKIIIERKFQSMIVFNFNWQECKKYEIAMLKLDFNNDEEKEVVKDILTIKLTNVYKWDGQSH</sequence>
<keyword evidence="3" id="KW-1185">Reference proteome</keyword>
<gene>
    <name evidence="1" type="ORF">PHYPA_005874</name>
</gene>
<dbReference type="Gene3D" id="3.40.50.300">
    <property type="entry name" value="P-loop containing nucleotide triphosphate hydrolases"/>
    <property type="match status" value="1"/>
</dbReference>
<dbReference type="InParanoid" id="A0A2K1KMI2"/>
<dbReference type="STRING" id="3218.A0A2K1KMI2"/>
<evidence type="ECO:0000313" key="1">
    <source>
        <dbReference type="EMBL" id="PNR54981.1"/>
    </source>
</evidence>
<dbReference type="EnsemblPlants" id="Pp3c4_7000V3.1">
    <property type="protein sequence ID" value="Pp3c4_7000V3.1"/>
    <property type="gene ID" value="Pp3c4_7000"/>
</dbReference>
<accession>A0A2K1KMI2</accession>
<dbReference type="EMBL" id="ABEU02000004">
    <property type="protein sequence ID" value="PNR54981.1"/>
    <property type="molecule type" value="Genomic_DNA"/>
</dbReference>
<reference evidence="1 3" key="2">
    <citation type="journal article" date="2018" name="Plant J.">
        <title>The Physcomitrella patens chromosome-scale assembly reveals moss genome structure and evolution.</title>
        <authorList>
            <person name="Lang D."/>
            <person name="Ullrich K.K."/>
            <person name="Murat F."/>
            <person name="Fuchs J."/>
            <person name="Jenkins J."/>
            <person name="Haas F.B."/>
            <person name="Piednoel M."/>
            <person name="Gundlach H."/>
            <person name="Van Bel M."/>
            <person name="Meyberg R."/>
            <person name="Vives C."/>
            <person name="Morata J."/>
            <person name="Symeonidi A."/>
            <person name="Hiss M."/>
            <person name="Muchero W."/>
            <person name="Kamisugi Y."/>
            <person name="Saleh O."/>
            <person name="Blanc G."/>
            <person name="Decker E.L."/>
            <person name="van Gessel N."/>
            <person name="Grimwood J."/>
            <person name="Hayes R.D."/>
            <person name="Graham S.W."/>
            <person name="Gunter L.E."/>
            <person name="McDaniel S.F."/>
            <person name="Hoernstein S.N.W."/>
            <person name="Larsson A."/>
            <person name="Li F.W."/>
            <person name="Perroud P.F."/>
            <person name="Phillips J."/>
            <person name="Ranjan P."/>
            <person name="Rokshar D.S."/>
            <person name="Rothfels C.J."/>
            <person name="Schneider L."/>
            <person name="Shu S."/>
            <person name="Stevenson D.W."/>
            <person name="Thummler F."/>
            <person name="Tillich M."/>
            <person name="Villarreal Aguilar J.C."/>
            <person name="Widiez T."/>
            <person name="Wong G.K."/>
            <person name="Wymore A."/>
            <person name="Zhang Y."/>
            <person name="Zimmer A.D."/>
            <person name="Quatrano R.S."/>
            <person name="Mayer K.F.X."/>
            <person name="Goodstein D."/>
            <person name="Casacuberta J.M."/>
            <person name="Vandepoele K."/>
            <person name="Reski R."/>
            <person name="Cuming A.C."/>
            <person name="Tuskan G.A."/>
            <person name="Maumus F."/>
            <person name="Salse J."/>
            <person name="Schmutz J."/>
            <person name="Rensing S.A."/>
        </authorList>
    </citation>
    <scope>NUCLEOTIDE SEQUENCE [LARGE SCALE GENOMIC DNA]</scope>
    <source>
        <strain evidence="2 3">cv. Gransden 2004</strain>
    </source>
</reference>
<protein>
    <submittedName>
        <fullName evidence="1 2">Uncharacterized protein</fullName>
    </submittedName>
</protein>
<evidence type="ECO:0000313" key="2">
    <source>
        <dbReference type="EnsemblPlants" id="Pp3c4_7000V3.1"/>
    </source>
</evidence>
<dbReference type="AlphaFoldDB" id="A0A2K1KMI2"/>
<dbReference type="Proteomes" id="UP000006727">
    <property type="component" value="Chromosome 4"/>
</dbReference>
<reference evidence="2" key="3">
    <citation type="submission" date="2020-12" db="UniProtKB">
        <authorList>
            <consortium name="EnsemblPlants"/>
        </authorList>
    </citation>
    <scope>IDENTIFICATION</scope>
</reference>
<name>A0A2K1KMI2_PHYPA</name>
<dbReference type="Gramene" id="Pp3c4_7000V3.1">
    <property type="protein sequence ID" value="Pp3c4_7000V3.1"/>
    <property type="gene ID" value="Pp3c4_7000"/>
</dbReference>
<dbReference type="InterPro" id="IPR027417">
    <property type="entry name" value="P-loop_NTPase"/>
</dbReference>
<evidence type="ECO:0000313" key="3">
    <source>
        <dbReference type="Proteomes" id="UP000006727"/>
    </source>
</evidence>
<organism evidence="1">
    <name type="scientific">Physcomitrium patens</name>
    <name type="common">Spreading-leaved earth moss</name>
    <name type="synonym">Physcomitrella patens</name>
    <dbReference type="NCBI Taxonomy" id="3218"/>
    <lineage>
        <taxon>Eukaryota</taxon>
        <taxon>Viridiplantae</taxon>
        <taxon>Streptophyta</taxon>
        <taxon>Embryophyta</taxon>
        <taxon>Bryophyta</taxon>
        <taxon>Bryophytina</taxon>
        <taxon>Bryopsida</taxon>
        <taxon>Funariidae</taxon>
        <taxon>Funariales</taxon>
        <taxon>Funariaceae</taxon>
        <taxon>Physcomitrium</taxon>
    </lineage>
</organism>
<proteinExistence type="predicted"/>